<dbReference type="InterPro" id="IPR040676">
    <property type="entry name" value="DUF5641"/>
</dbReference>
<evidence type="ECO:0000313" key="8">
    <source>
        <dbReference type="EnsemblMetazoa" id="AALFPA23_000719.P628"/>
    </source>
</evidence>
<feature type="domain" description="PHD-type" evidence="6">
    <location>
        <begin position="51"/>
        <end position="99"/>
    </location>
</feature>
<feature type="region of interest" description="Disordered" evidence="5">
    <location>
        <begin position="150"/>
        <end position="182"/>
    </location>
</feature>
<feature type="compositionally biased region" description="Basic and acidic residues" evidence="5">
    <location>
        <begin position="251"/>
        <end position="265"/>
    </location>
</feature>
<dbReference type="SUPFAM" id="SSF57903">
    <property type="entry name" value="FYVE/PHD zinc finger"/>
    <property type="match status" value="1"/>
</dbReference>
<dbReference type="Gene3D" id="3.30.40.10">
    <property type="entry name" value="Zinc/RING finger domain, C3HC4 (zinc finger)"/>
    <property type="match status" value="1"/>
</dbReference>
<reference evidence="8" key="2">
    <citation type="submission" date="2025-05" db="UniProtKB">
        <authorList>
            <consortium name="EnsemblMetazoa"/>
        </authorList>
    </citation>
    <scope>IDENTIFICATION</scope>
    <source>
        <strain evidence="8">Foshan</strain>
    </source>
</reference>
<sequence>MSSRKSGKDGKSGSKGARSKEKPTETIDNSDGANVVVVVTGDKEDEEQVPEQDCTFCQESDNDEMVQCDKCDRWIHFACVGVTEEIADKSWSCPKCVTTTGFQLSPSSAAKRLPAGLPCRADQPKSAASKEQLIPRRTLATGKGARCNTLSEPIGKTFPTHGDPHGATSRAKTVKSVASTSSRRSLLQLQLQRLEEEQEHEKQQAEKYRSYLDRKYELLEQMHSQTGSDCSASQSRVRQWVHEVTNVRTENTLDARTTEAFDPQRHSTQNYSEQAQVGSTPSSNQHRRSQDRGADHGGCCGPRRERPSRPLSTGRSLVESFEQLSHQQRRAFRETHFHSEAHEEDFGPCSFSRQQLAARQGLSKDLPKFSGKFEEWPIFMSMFNSTTNVCGFSNEENLIRLQKALEGKAYETAQSLLMHPSNVPAIMRTLKMRFGQPEAVVHSLIQKVNALPSIREERLETLVEFAVNVQNFCATVDAYELEDYMYNVSLLHQLVSKLPATLKLDWARHRQNLQRVNLATFGNWVYSLAEAASTVVSPVDANESTKPTRSEGRGNFGGNKKSNAYVNAHAETASESSNHQKFEDSDADPKEMTGASVGKQSTHVDDSCVVCKGRCKNVSKCQQFMELSRESRWALVKEFRLCRNCLRRHKGGCDAKPCGKNGCAYKHHQLLHNDQKVQPSSSQDLQMSTAAPAQIPRLPRSAGEVPTHDCNIHQAKPNAVLFRYLPVVLSGPQGSIKTYAFLDEGSHLSLIDQELAEQLKLEGTTIPLCLRWTGGTQRCERDSQSVTLDISGTNKAAKNFQLSGVRTVEELLLPHQTLNAEELGQQYPHLKGLSIDSYYDARPRILIGMKHVQVSLVLKSREGNYGEPVAVKTRLGWTVCGGGDMEAGNVSNLIHYTFHVCSCEQTQDDELHQAVKKHFALDSLGVTKPEKLLLSADDQRAQDLLKKLTTHDGERYTTGLLWRHDNVRLPESYAMALRRHQCLQKRLAKDPELAETLQQMMADYVSKGYVRQISEEELSLKFSRVWYLPVFPVVNHNKPGKVRLVWDCATCSFGVSLNSTLLKGPDQLCSLLSILLQFRENRVGLTGDIREMFHQIRIRDEDQQCQRFLWWNDKGEVVIYVMQVMTFGACCSPSCAQYAKNVNAERHAGEYPDAAEVIQKKHYVDDMLVSLETEEEAVRIAREVKYVHQQGGFEIRNWISNSPAVLRALNKKKEDLLNEKDLDLSPEVSTEKVLGMWWCTASDTFTYKVGWKRYDSDLLEGRRRPTKREVLRVLMSIFDPLGLISHFLMFLKVLLQEVWRSGVQWDEEITDDAFSKWQQWLKLLPEVEQVQIPRCYRSQSQSPEEEAELHIFADASECGMAAVAFLRFVKNGTVECRIVAAKTRVAPLKFVSIPRLELQAAVIGARLANTITDSLTVNISRKYYWTDSRDVLCWLHSDHRRYTQFVAFRVSEILETTEANQWHWVPSKMNVADDGTKWTSRPDLTAVSRWFVGPEFLQRPETNWPQQPKKSRSTEEELRPRLIANHTVCEPVINPCNFSSWKRMLNITSYVLRFTANCRRKLRRESTTTGQLTTPELVSAETYLLRTAQREGYPDEVTILEKSKQADSSRTIPKQSSLYQLTPWIDSKGLMRMRTRIAACHYATEDAKKPIILPRDHPTTNMIIMHYHCQFHHQNHETVVNELRQRFNIPHIRAAYAKVKRNCQRCKNDHAKPCPPIMADLPPARVAAFSRPFTHTGIDFFGPYEVAVGRRTEKRWGMLATCLTIRAVHIEVVHSLSTDSCIMAIRNFIARRGTPRVIYSDRGTNFIGASRQMKEAATKVNVDEVMKEFTTVDTEWLFNPPLSPHMGGSWERLIGSVKRNLQAINPPRKPTDEVLQNVFVEVENIINSRPLTHIPVDDDCAPALTPNHFLLGSSNGVKPFSTLDDSNAALRQNIFASQVLANTFWKRWLSDYLPEITKRSKWFNRTNPVEVGDVAVITDPKLPRNCWPKGKIIVTHPGKDGEVRSATVRTSTGVYVRPVTKLAILDVRRDGSKPA</sequence>
<feature type="compositionally biased region" description="Polar residues" evidence="5">
    <location>
        <begin position="266"/>
        <end position="284"/>
    </location>
</feature>
<dbReference type="InterPro" id="IPR036397">
    <property type="entry name" value="RNaseH_sf"/>
</dbReference>
<name>A0ABM1XLC6_AEDAL</name>
<dbReference type="Pfam" id="PF18701">
    <property type="entry name" value="DUF5641"/>
    <property type="match status" value="1"/>
</dbReference>
<dbReference type="PANTHER" id="PTHR47331:SF1">
    <property type="entry name" value="GAG-LIKE PROTEIN"/>
    <property type="match status" value="1"/>
</dbReference>
<dbReference type="Pfam" id="PF00628">
    <property type="entry name" value="PHD"/>
    <property type="match status" value="1"/>
</dbReference>
<keyword evidence="2 4" id="KW-0863">Zinc-finger</keyword>
<dbReference type="GeneID" id="134285383"/>
<keyword evidence="1" id="KW-0479">Metal-binding</keyword>
<feature type="region of interest" description="Disordered" evidence="5">
    <location>
        <begin position="537"/>
        <end position="599"/>
    </location>
</feature>
<proteinExistence type="predicted"/>
<dbReference type="RefSeq" id="XP_062701992.1">
    <property type="nucleotide sequence ID" value="XM_062846008.1"/>
</dbReference>
<dbReference type="SUPFAM" id="SSF53098">
    <property type="entry name" value="Ribonuclease H-like"/>
    <property type="match status" value="1"/>
</dbReference>
<feature type="region of interest" description="Disordered" evidence="5">
    <location>
        <begin position="1"/>
        <end position="34"/>
    </location>
</feature>
<dbReference type="PROSITE" id="PS50016">
    <property type="entry name" value="ZF_PHD_2"/>
    <property type="match status" value="1"/>
</dbReference>
<evidence type="ECO:0000256" key="1">
    <source>
        <dbReference type="ARBA" id="ARBA00022723"/>
    </source>
</evidence>
<dbReference type="Pfam" id="PF03564">
    <property type="entry name" value="DUF1759"/>
    <property type="match status" value="1"/>
</dbReference>
<reference evidence="9" key="1">
    <citation type="journal article" date="2015" name="Proc. Natl. Acad. Sci. U.S.A.">
        <title>Genome sequence of the Asian Tiger mosquito, Aedes albopictus, reveals insights into its biology, genetics, and evolution.</title>
        <authorList>
            <person name="Chen X.G."/>
            <person name="Jiang X."/>
            <person name="Gu J."/>
            <person name="Xu M."/>
            <person name="Wu Y."/>
            <person name="Deng Y."/>
            <person name="Zhang C."/>
            <person name="Bonizzoni M."/>
            <person name="Dermauw W."/>
            <person name="Vontas J."/>
            <person name="Armbruster P."/>
            <person name="Huang X."/>
            <person name="Yang Y."/>
            <person name="Zhang H."/>
            <person name="He W."/>
            <person name="Peng H."/>
            <person name="Liu Y."/>
            <person name="Wu K."/>
            <person name="Chen J."/>
            <person name="Lirakis M."/>
            <person name="Topalis P."/>
            <person name="Van Leeuwen T."/>
            <person name="Hall A.B."/>
            <person name="Jiang X."/>
            <person name="Thorpe C."/>
            <person name="Mueller R.L."/>
            <person name="Sun C."/>
            <person name="Waterhouse R.M."/>
            <person name="Yan G."/>
            <person name="Tu Z.J."/>
            <person name="Fang X."/>
            <person name="James A.A."/>
        </authorList>
    </citation>
    <scope>NUCLEOTIDE SEQUENCE [LARGE SCALE GENOMIC DNA]</scope>
    <source>
        <strain evidence="9">Foshan</strain>
    </source>
</reference>
<dbReference type="InterPro" id="IPR013083">
    <property type="entry name" value="Znf_RING/FYVE/PHD"/>
</dbReference>
<dbReference type="Pfam" id="PF00078">
    <property type="entry name" value="RVT_1"/>
    <property type="match status" value="1"/>
</dbReference>
<dbReference type="Gene3D" id="3.10.10.10">
    <property type="entry name" value="HIV Type 1 Reverse Transcriptase, subunit A, domain 1"/>
    <property type="match status" value="1"/>
</dbReference>
<dbReference type="EnsemblMetazoa" id="AALFPA23_000719.R628">
    <property type="protein sequence ID" value="AALFPA23_000719.P628"/>
    <property type="gene ID" value="AALFPA23_000719"/>
</dbReference>
<dbReference type="Pfam" id="PF05380">
    <property type="entry name" value="Peptidase_A17"/>
    <property type="match status" value="1"/>
</dbReference>
<dbReference type="InterPro" id="IPR011011">
    <property type="entry name" value="Znf_FYVE_PHD"/>
</dbReference>
<dbReference type="InterPro" id="IPR008042">
    <property type="entry name" value="Retrotrans_Pao"/>
</dbReference>
<keyword evidence="3" id="KW-0862">Zinc</keyword>
<dbReference type="CDD" id="cd01644">
    <property type="entry name" value="RT_pepA17"/>
    <property type="match status" value="1"/>
</dbReference>
<dbReference type="SMART" id="SM00249">
    <property type="entry name" value="PHD"/>
    <property type="match status" value="1"/>
</dbReference>
<dbReference type="SUPFAM" id="SSF56672">
    <property type="entry name" value="DNA/RNA polymerases"/>
    <property type="match status" value="1"/>
</dbReference>
<keyword evidence="9" id="KW-1185">Reference proteome</keyword>
<dbReference type="InterPro" id="IPR000477">
    <property type="entry name" value="RT_dom"/>
</dbReference>
<dbReference type="Proteomes" id="UP000069940">
    <property type="component" value="Unassembled WGS sequence"/>
</dbReference>
<evidence type="ECO:0000256" key="4">
    <source>
        <dbReference type="PROSITE-ProRule" id="PRU00146"/>
    </source>
</evidence>
<evidence type="ECO:0000259" key="7">
    <source>
        <dbReference type="PROSITE" id="PS50994"/>
    </source>
</evidence>
<dbReference type="Gene3D" id="3.30.420.10">
    <property type="entry name" value="Ribonuclease H-like superfamily/Ribonuclease H"/>
    <property type="match status" value="1"/>
</dbReference>
<evidence type="ECO:0000256" key="3">
    <source>
        <dbReference type="ARBA" id="ARBA00022833"/>
    </source>
</evidence>
<organism evidence="8 9">
    <name type="scientific">Aedes albopictus</name>
    <name type="common">Asian tiger mosquito</name>
    <name type="synonym">Stegomyia albopicta</name>
    <dbReference type="NCBI Taxonomy" id="7160"/>
    <lineage>
        <taxon>Eukaryota</taxon>
        <taxon>Metazoa</taxon>
        <taxon>Ecdysozoa</taxon>
        <taxon>Arthropoda</taxon>
        <taxon>Hexapoda</taxon>
        <taxon>Insecta</taxon>
        <taxon>Pterygota</taxon>
        <taxon>Neoptera</taxon>
        <taxon>Endopterygota</taxon>
        <taxon>Diptera</taxon>
        <taxon>Nematocera</taxon>
        <taxon>Culicoidea</taxon>
        <taxon>Culicidae</taxon>
        <taxon>Culicinae</taxon>
        <taxon>Aedini</taxon>
        <taxon>Aedes</taxon>
        <taxon>Stegomyia</taxon>
    </lineage>
</organism>
<feature type="compositionally biased region" description="Basic and acidic residues" evidence="5">
    <location>
        <begin position="578"/>
        <end position="591"/>
    </location>
</feature>
<dbReference type="InterPro" id="IPR019787">
    <property type="entry name" value="Znf_PHD-finger"/>
</dbReference>
<dbReference type="InterPro" id="IPR005312">
    <property type="entry name" value="DUF1759"/>
</dbReference>
<evidence type="ECO:0000256" key="2">
    <source>
        <dbReference type="ARBA" id="ARBA00022771"/>
    </source>
</evidence>
<feature type="compositionally biased region" description="Basic and acidic residues" evidence="5">
    <location>
        <begin position="1"/>
        <end position="25"/>
    </location>
</feature>
<evidence type="ECO:0000313" key="9">
    <source>
        <dbReference type="Proteomes" id="UP000069940"/>
    </source>
</evidence>
<dbReference type="PROSITE" id="PS50994">
    <property type="entry name" value="INTEGRASE"/>
    <property type="match status" value="1"/>
</dbReference>
<feature type="region of interest" description="Disordered" evidence="5">
    <location>
        <begin position="251"/>
        <end position="315"/>
    </location>
</feature>
<dbReference type="PANTHER" id="PTHR47331">
    <property type="entry name" value="PHD-TYPE DOMAIN-CONTAINING PROTEIN"/>
    <property type="match status" value="1"/>
</dbReference>
<protein>
    <submittedName>
        <fullName evidence="8">Uncharacterized protein</fullName>
    </submittedName>
</protein>
<dbReference type="InterPro" id="IPR043502">
    <property type="entry name" value="DNA/RNA_pol_sf"/>
</dbReference>
<dbReference type="InterPro" id="IPR012337">
    <property type="entry name" value="RNaseH-like_sf"/>
</dbReference>
<evidence type="ECO:0000259" key="6">
    <source>
        <dbReference type="PROSITE" id="PS50016"/>
    </source>
</evidence>
<dbReference type="InterPro" id="IPR001584">
    <property type="entry name" value="Integrase_cat-core"/>
</dbReference>
<evidence type="ECO:0000256" key="5">
    <source>
        <dbReference type="SAM" id="MobiDB-lite"/>
    </source>
</evidence>
<accession>A0ABM1XLC6</accession>
<dbReference type="Gene3D" id="3.30.70.270">
    <property type="match status" value="1"/>
</dbReference>
<dbReference type="InterPro" id="IPR043128">
    <property type="entry name" value="Rev_trsase/Diguanyl_cyclase"/>
</dbReference>
<dbReference type="InterPro" id="IPR001965">
    <property type="entry name" value="Znf_PHD"/>
</dbReference>
<feature type="domain" description="Integrase catalytic" evidence="7">
    <location>
        <begin position="1728"/>
        <end position="1914"/>
    </location>
</feature>